<evidence type="ECO:0000256" key="5">
    <source>
        <dbReference type="ARBA" id="ARBA00023136"/>
    </source>
</evidence>
<keyword evidence="5 6" id="KW-0472">Membrane</keyword>
<evidence type="ECO:0000313" key="8">
    <source>
        <dbReference type="EMBL" id="GAA4122389.1"/>
    </source>
</evidence>
<dbReference type="InterPro" id="IPR011701">
    <property type="entry name" value="MFS"/>
</dbReference>
<feature type="transmembrane region" description="Helical" evidence="6">
    <location>
        <begin position="44"/>
        <end position="61"/>
    </location>
</feature>
<dbReference type="CDD" id="cd06173">
    <property type="entry name" value="MFS_MefA_like"/>
    <property type="match status" value="1"/>
</dbReference>
<dbReference type="InterPro" id="IPR036259">
    <property type="entry name" value="MFS_trans_sf"/>
</dbReference>
<dbReference type="PROSITE" id="PS50850">
    <property type="entry name" value="MFS"/>
    <property type="match status" value="1"/>
</dbReference>
<feature type="transmembrane region" description="Helical" evidence="6">
    <location>
        <begin position="299"/>
        <end position="319"/>
    </location>
</feature>
<dbReference type="PANTHER" id="PTHR23513:SF6">
    <property type="entry name" value="MAJOR FACILITATOR SUPERFAMILY ASSOCIATED DOMAIN-CONTAINING PROTEIN"/>
    <property type="match status" value="1"/>
</dbReference>
<comment type="caution">
    <text evidence="8">The sequence shown here is derived from an EMBL/GenBank/DDBJ whole genome shotgun (WGS) entry which is preliminary data.</text>
</comment>
<feature type="transmembrane region" description="Helical" evidence="6">
    <location>
        <begin position="20"/>
        <end position="38"/>
    </location>
</feature>
<proteinExistence type="predicted"/>
<dbReference type="Gene3D" id="1.20.1250.20">
    <property type="entry name" value="MFS general substrate transporter like domains"/>
    <property type="match status" value="1"/>
</dbReference>
<dbReference type="SUPFAM" id="SSF103473">
    <property type="entry name" value="MFS general substrate transporter"/>
    <property type="match status" value="1"/>
</dbReference>
<evidence type="ECO:0000256" key="4">
    <source>
        <dbReference type="ARBA" id="ARBA00022989"/>
    </source>
</evidence>
<protein>
    <submittedName>
        <fullName evidence="8">MFS transporter</fullName>
    </submittedName>
</protein>
<sequence length="493" mass="51044">MRDFRLLWISQTLNELGSRMSTFVFPLLGYALTGSVALAALVEAAHLLGLVATLLPAGVLADRVDRGRIMRGAALLGAIAYGSAAAAAILGVLGLPHLLVTALASGVAAGLLGPAETAAVRTVVPPERLPEALSLNQGRQHVAGLVGGPLGGLAYGLARWLPLLADAATYLAAAILLRGLRSDLSAPPRSGRSARAELREGLAYLLRHPLFRLLSGWASLTNLTMNTLFLLAVLRLVEDGVPPLHIGLVETASAAAGILGALLAPRMIRRLPTGWLTIGVAWSPLPLAIPMAFWPHPAVVAAALVGVLLLNPAGNAGMASYRLRITPPELVGRLHAASQFVSMLPLPLAPVLAGVLLHTWGGRDGVLLAAAACGLSALVPTASRLVRAVPRPDRWVTGPASGEDAVEDLQGARPGGGVGVDDDEVVAVDPHELCGAAGVGRSCDIGLGLADRDDRVVGAVHAPDGDVDRQHRDRVDVAVVGAVRVPQERRDRP</sequence>
<accession>A0ABP7XP28</accession>
<dbReference type="EMBL" id="BAAAZH010000020">
    <property type="protein sequence ID" value="GAA4122389.1"/>
    <property type="molecule type" value="Genomic_DNA"/>
</dbReference>
<keyword evidence="3 6" id="KW-0812">Transmembrane</keyword>
<evidence type="ECO:0000256" key="3">
    <source>
        <dbReference type="ARBA" id="ARBA00022692"/>
    </source>
</evidence>
<feature type="transmembrane region" description="Helical" evidence="6">
    <location>
        <begin position="73"/>
        <end position="95"/>
    </location>
</feature>
<keyword evidence="2" id="KW-1003">Cell membrane</keyword>
<feature type="transmembrane region" description="Helical" evidence="6">
    <location>
        <begin position="275"/>
        <end position="293"/>
    </location>
</feature>
<comment type="subcellular location">
    <subcellularLocation>
        <location evidence="1">Cell membrane</location>
        <topology evidence="1">Multi-pass membrane protein</topology>
    </subcellularLocation>
</comment>
<feature type="transmembrane region" description="Helical" evidence="6">
    <location>
        <begin position="160"/>
        <end position="180"/>
    </location>
</feature>
<feature type="transmembrane region" description="Helical" evidence="6">
    <location>
        <begin position="340"/>
        <end position="360"/>
    </location>
</feature>
<organism evidence="8 9">
    <name type="scientific">Nocardioides fonticola</name>
    <dbReference type="NCBI Taxonomy" id="450363"/>
    <lineage>
        <taxon>Bacteria</taxon>
        <taxon>Bacillati</taxon>
        <taxon>Actinomycetota</taxon>
        <taxon>Actinomycetes</taxon>
        <taxon>Propionibacteriales</taxon>
        <taxon>Nocardioidaceae</taxon>
        <taxon>Nocardioides</taxon>
    </lineage>
</organism>
<keyword evidence="4 6" id="KW-1133">Transmembrane helix</keyword>
<feature type="transmembrane region" description="Helical" evidence="6">
    <location>
        <begin position="214"/>
        <end position="237"/>
    </location>
</feature>
<gene>
    <name evidence="8" type="ORF">GCM10022215_28210</name>
</gene>
<dbReference type="Proteomes" id="UP001501495">
    <property type="component" value="Unassembled WGS sequence"/>
</dbReference>
<feature type="transmembrane region" description="Helical" evidence="6">
    <location>
        <begin position="243"/>
        <end position="263"/>
    </location>
</feature>
<name>A0ABP7XP28_9ACTN</name>
<keyword evidence="9" id="KW-1185">Reference proteome</keyword>
<evidence type="ECO:0000259" key="7">
    <source>
        <dbReference type="PROSITE" id="PS50850"/>
    </source>
</evidence>
<feature type="transmembrane region" description="Helical" evidence="6">
    <location>
        <begin position="366"/>
        <end position="386"/>
    </location>
</feature>
<reference evidence="9" key="1">
    <citation type="journal article" date="2019" name="Int. J. Syst. Evol. Microbiol.">
        <title>The Global Catalogue of Microorganisms (GCM) 10K type strain sequencing project: providing services to taxonomists for standard genome sequencing and annotation.</title>
        <authorList>
            <consortium name="The Broad Institute Genomics Platform"/>
            <consortium name="The Broad Institute Genome Sequencing Center for Infectious Disease"/>
            <person name="Wu L."/>
            <person name="Ma J."/>
        </authorList>
    </citation>
    <scope>NUCLEOTIDE SEQUENCE [LARGE SCALE GENOMIC DNA]</scope>
    <source>
        <strain evidence="9">JCM 16703</strain>
    </source>
</reference>
<evidence type="ECO:0000256" key="2">
    <source>
        <dbReference type="ARBA" id="ARBA00022475"/>
    </source>
</evidence>
<evidence type="ECO:0000256" key="1">
    <source>
        <dbReference type="ARBA" id="ARBA00004651"/>
    </source>
</evidence>
<dbReference type="InterPro" id="IPR020846">
    <property type="entry name" value="MFS_dom"/>
</dbReference>
<feature type="domain" description="Major facilitator superfamily (MFS) profile" evidence="7">
    <location>
        <begin position="1"/>
        <end position="389"/>
    </location>
</feature>
<dbReference type="Pfam" id="PF07690">
    <property type="entry name" value="MFS_1"/>
    <property type="match status" value="1"/>
</dbReference>
<dbReference type="PANTHER" id="PTHR23513">
    <property type="entry name" value="INTEGRAL MEMBRANE EFFLUX PROTEIN-RELATED"/>
    <property type="match status" value="1"/>
</dbReference>
<evidence type="ECO:0000313" key="9">
    <source>
        <dbReference type="Proteomes" id="UP001501495"/>
    </source>
</evidence>
<evidence type="ECO:0000256" key="6">
    <source>
        <dbReference type="SAM" id="Phobius"/>
    </source>
</evidence>